<comment type="caution">
    <text evidence="7">The sequence shown here is derived from an EMBL/GenBank/DDBJ whole genome shotgun (WGS) entry which is preliminary data.</text>
</comment>
<evidence type="ECO:0000256" key="1">
    <source>
        <dbReference type="ARBA" id="ARBA00004651"/>
    </source>
</evidence>
<feature type="transmembrane region" description="Helical" evidence="6">
    <location>
        <begin position="114"/>
        <end position="138"/>
    </location>
</feature>
<reference evidence="7 8" key="1">
    <citation type="submission" date="2015-05" db="EMBL/GenBank/DDBJ databases">
        <title>Genome sequences of Pluralibacter gergoviae.</title>
        <authorList>
            <person name="Greninger A.L."/>
            <person name="Miller S."/>
        </authorList>
    </citation>
    <scope>NUCLEOTIDE SEQUENCE [LARGE SCALE GENOMIC DNA]</scope>
    <source>
        <strain evidence="7 8">JS81F13</strain>
    </source>
</reference>
<organism evidence="7 8">
    <name type="scientific">Pluralibacter gergoviae</name>
    <name type="common">Enterobacter gergoviae</name>
    <dbReference type="NCBI Taxonomy" id="61647"/>
    <lineage>
        <taxon>Bacteria</taxon>
        <taxon>Pseudomonadati</taxon>
        <taxon>Pseudomonadota</taxon>
        <taxon>Gammaproteobacteria</taxon>
        <taxon>Enterobacterales</taxon>
        <taxon>Enterobacteriaceae</taxon>
        <taxon>Pluralibacter</taxon>
    </lineage>
</organism>
<dbReference type="RefSeq" id="WP_048278963.1">
    <property type="nucleotide sequence ID" value="NZ_JBPAND010000001.1"/>
</dbReference>
<dbReference type="Proteomes" id="UP000036196">
    <property type="component" value="Unassembled WGS sequence"/>
</dbReference>
<dbReference type="InterPro" id="IPR011701">
    <property type="entry name" value="MFS"/>
</dbReference>
<accession>A0A0J5LWS0</accession>
<evidence type="ECO:0000256" key="4">
    <source>
        <dbReference type="ARBA" id="ARBA00022989"/>
    </source>
</evidence>
<name>A0A0J5LWS0_PLUGE</name>
<evidence type="ECO:0000256" key="2">
    <source>
        <dbReference type="ARBA" id="ARBA00022475"/>
    </source>
</evidence>
<evidence type="ECO:0000256" key="5">
    <source>
        <dbReference type="ARBA" id="ARBA00023136"/>
    </source>
</evidence>
<dbReference type="EMBL" id="LDZF01000009">
    <property type="protein sequence ID" value="KMK13962.1"/>
    <property type="molecule type" value="Genomic_DNA"/>
</dbReference>
<dbReference type="Pfam" id="PF07690">
    <property type="entry name" value="MFS_1"/>
    <property type="match status" value="1"/>
</dbReference>
<evidence type="ECO:0000256" key="6">
    <source>
        <dbReference type="SAM" id="Phobius"/>
    </source>
</evidence>
<gene>
    <name evidence="7" type="ORF">ABW06_10960</name>
</gene>
<sequence>MSDTQNAASGISPFSSALHARRLLCAIVVFAALAPGILMTAPAVAAQLASEWQLSPARIGYLFSTELGGMSLATVPAWWWMRRISWRKVALGAVGVFLLANLLSAAVTRYEPLLLVRFAASLAGGTLMILCISCAAATANPSRTYAFWVLGQLLLGIAGLLALPPLFAVVGLKAAYLGLAAIAALALPLVGAFPARFKAAERGAAGKRVSLARRLQAVLAVLLFYISLSAIWTFIGGIGHDAGLTPVRSGQVLAAATLFGIIGAGAAALRGTGRRDSVPVLLGYTLLALSIILLADSPQLGRFALAALLFKFTWTFVLPFILARVARLDRDGRLMNSINLVIGGGMALGPAIAGALLQHFPGTTALLAGAGLCAIASFILIAAASAGRQ</sequence>
<dbReference type="GO" id="GO:0005886">
    <property type="term" value="C:plasma membrane"/>
    <property type="evidence" value="ECO:0007669"/>
    <property type="project" value="UniProtKB-SubCell"/>
</dbReference>
<dbReference type="STRING" id="61647.LG71_12715"/>
<dbReference type="GO" id="GO:0022857">
    <property type="term" value="F:transmembrane transporter activity"/>
    <property type="evidence" value="ECO:0007669"/>
    <property type="project" value="InterPro"/>
</dbReference>
<keyword evidence="2" id="KW-1003">Cell membrane</keyword>
<feature type="transmembrane region" description="Helical" evidence="6">
    <location>
        <begin position="366"/>
        <end position="386"/>
    </location>
</feature>
<dbReference type="Gene3D" id="1.20.1250.20">
    <property type="entry name" value="MFS general substrate transporter like domains"/>
    <property type="match status" value="1"/>
</dbReference>
<dbReference type="PANTHER" id="PTHR43124">
    <property type="entry name" value="PURINE EFFLUX PUMP PBUE"/>
    <property type="match status" value="1"/>
</dbReference>
<keyword evidence="4 6" id="KW-1133">Transmembrane helix</keyword>
<dbReference type="PANTHER" id="PTHR43124:SF10">
    <property type="entry name" value="PURINE EFFLUX PUMP PBUE"/>
    <property type="match status" value="1"/>
</dbReference>
<evidence type="ECO:0000313" key="8">
    <source>
        <dbReference type="Proteomes" id="UP000036196"/>
    </source>
</evidence>
<feature type="transmembrane region" description="Helical" evidence="6">
    <location>
        <begin position="338"/>
        <end position="360"/>
    </location>
</feature>
<feature type="transmembrane region" description="Helical" evidence="6">
    <location>
        <begin position="145"/>
        <end position="168"/>
    </location>
</feature>
<dbReference type="SUPFAM" id="SSF103473">
    <property type="entry name" value="MFS general substrate transporter"/>
    <property type="match status" value="1"/>
</dbReference>
<keyword evidence="8" id="KW-1185">Reference proteome</keyword>
<dbReference type="AlphaFoldDB" id="A0A0J5LWS0"/>
<comment type="subcellular location">
    <subcellularLocation>
        <location evidence="1">Cell membrane</location>
        <topology evidence="1">Multi-pass membrane protein</topology>
    </subcellularLocation>
</comment>
<feature type="transmembrane region" description="Helical" evidence="6">
    <location>
        <begin position="89"/>
        <end position="108"/>
    </location>
</feature>
<feature type="transmembrane region" description="Helical" evidence="6">
    <location>
        <begin position="303"/>
        <end position="326"/>
    </location>
</feature>
<dbReference type="InterPro" id="IPR050189">
    <property type="entry name" value="MFS_Efflux_Transporters"/>
</dbReference>
<feature type="transmembrane region" description="Helical" evidence="6">
    <location>
        <begin position="61"/>
        <end position="80"/>
    </location>
</feature>
<feature type="transmembrane region" description="Helical" evidence="6">
    <location>
        <begin position="281"/>
        <end position="297"/>
    </location>
</feature>
<evidence type="ECO:0000256" key="3">
    <source>
        <dbReference type="ARBA" id="ARBA00022692"/>
    </source>
</evidence>
<dbReference type="eggNOG" id="COG2814">
    <property type="taxonomic scope" value="Bacteria"/>
</dbReference>
<evidence type="ECO:0000313" key="7">
    <source>
        <dbReference type="EMBL" id="KMK13962.1"/>
    </source>
</evidence>
<feature type="transmembrane region" description="Helical" evidence="6">
    <location>
        <begin position="174"/>
        <end position="195"/>
    </location>
</feature>
<dbReference type="PATRIC" id="fig|61647.15.peg.5578"/>
<dbReference type="InterPro" id="IPR036259">
    <property type="entry name" value="MFS_trans_sf"/>
</dbReference>
<feature type="transmembrane region" description="Helical" evidence="6">
    <location>
        <begin position="250"/>
        <end position="269"/>
    </location>
</feature>
<feature type="transmembrane region" description="Helical" evidence="6">
    <location>
        <begin position="215"/>
        <end position="238"/>
    </location>
</feature>
<proteinExistence type="predicted"/>
<protein>
    <submittedName>
        <fullName evidence="7">MFS transporter</fullName>
    </submittedName>
</protein>
<keyword evidence="3 6" id="KW-0812">Transmembrane</keyword>
<keyword evidence="5 6" id="KW-0472">Membrane</keyword>